<feature type="domain" description="Cobalamin synthesis G N-terminal" evidence="2">
    <location>
        <begin position="68"/>
        <end position="148"/>
    </location>
</feature>
<dbReference type="Pfam" id="PF11760">
    <property type="entry name" value="CbiG_N"/>
    <property type="match status" value="1"/>
</dbReference>
<accession>A0A0T9THT9</accession>
<gene>
    <name evidence="4" type="primary">cbiG</name>
    <name evidence="4" type="ORF">ERS137965_01245</name>
</gene>
<dbReference type="Gene3D" id="3.30.420.180">
    <property type="entry name" value="CobE/GbiG C-terminal domain"/>
    <property type="match status" value="1"/>
</dbReference>
<evidence type="ECO:0000259" key="2">
    <source>
        <dbReference type="Pfam" id="PF11760"/>
    </source>
</evidence>
<protein>
    <submittedName>
        <fullName evidence="4">Cobalamin biosynthesis protein CbiG</fullName>
    </submittedName>
</protein>
<dbReference type="AlphaFoldDB" id="A0A0T9THT9"/>
<dbReference type="Pfam" id="PF11761">
    <property type="entry name" value="CbiG_mid"/>
    <property type="match status" value="1"/>
</dbReference>
<reference evidence="4 5" key="1">
    <citation type="submission" date="2015-03" db="EMBL/GenBank/DDBJ databases">
        <authorList>
            <person name="Murphy D."/>
        </authorList>
    </citation>
    <scope>NUCLEOTIDE SEQUENCE [LARGE SCALE GENOMIC DNA]</scope>
    <source>
        <strain evidence="4 5">IP06005</strain>
    </source>
</reference>
<dbReference type="PANTHER" id="PTHR37477">
    <property type="entry name" value="COBALT-PRECORRIN-5A HYDROLASE"/>
    <property type="match status" value="1"/>
</dbReference>
<dbReference type="EMBL" id="CQEJ01000005">
    <property type="protein sequence ID" value="CNK84103.1"/>
    <property type="molecule type" value="Genomic_DNA"/>
</dbReference>
<name>A0A0T9THT9_YERAL</name>
<dbReference type="eggNOG" id="COG2073">
    <property type="taxonomic scope" value="Bacteria"/>
</dbReference>
<evidence type="ECO:0000259" key="1">
    <source>
        <dbReference type="Pfam" id="PF01890"/>
    </source>
</evidence>
<dbReference type="InterPro" id="IPR052553">
    <property type="entry name" value="CbiG_hydrolase"/>
</dbReference>
<dbReference type="SUPFAM" id="SSF159672">
    <property type="entry name" value="CbiG N-terminal domain-like"/>
    <property type="match status" value="1"/>
</dbReference>
<dbReference type="InterPro" id="IPR021744">
    <property type="entry name" value="CbiG_N"/>
</dbReference>
<evidence type="ECO:0000259" key="3">
    <source>
        <dbReference type="Pfam" id="PF11761"/>
    </source>
</evidence>
<dbReference type="STRING" id="1453495.AT01_4047"/>
<dbReference type="InterPro" id="IPR036518">
    <property type="entry name" value="CobE/GbiG_C_sf"/>
</dbReference>
<evidence type="ECO:0000313" key="5">
    <source>
        <dbReference type="Proteomes" id="UP000041595"/>
    </source>
</evidence>
<dbReference type="InterPro" id="IPR002750">
    <property type="entry name" value="CobE/GbiG_C"/>
</dbReference>
<sequence>MNTTIPNSMTRGLAMNIVKPESIAVFCLTPGGVRLARRLQTHLPLTCFTSDKLLESGFLPFNGSFGNTIREAFKQYSALVVVGAIGLTVRVIAPLVNDKMTDPAVVVIDERGQHVISLLSGHVGGANTLTRYLAGILGADPVITTATDVNEMAALDTLATQLDGEMQDFRHAVKVVNQMLVSNQKVGLWWDTPLLAERERCDTRGFVPVDCLEQLSLDQLSLAQRPPLDALVCITLRDTLPLPADQLATLPVYKLVPRRVVAGIGCRRATSLQTLVELLQQQMAENHFDIMALRAIGSVTIKKDEPALHQLAQCWRVPFELFSVGELSRHEQRFPASDFVRQTVGVGSVSQPVAWLMSDGKLVGNTLRQQGVTITLGVSH</sequence>
<dbReference type="InterPro" id="IPR021745">
    <property type="entry name" value="CbiG_mid"/>
</dbReference>
<feature type="domain" description="Cobalamin biosynthesis central region" evidence="3">
    <location>
        <begin position="154"/>
        <end position="251"/>
    </location>
</feature>
<organism evidence="4 5">
    <name type="scientific">Yersinia aldovae</name>
    <dbReference type="NCBI Taxonomy" id="29483"/>
    <lineage>
        <taxon>Bacteria</taxon>
        <taxon>Pseudomonadati</taxon>
        <taxon>Pseudomonadota</taxon>
        <taxon>Gammaproteobacteria</taxon>
        <taxon>Enterobacterales</taxon>
        <taxon>Yersiniaceae</taxon>
        <taxon>Yersinia</taxon>
    </lineage>
</organism>
<dbReference type="Proteomes" id="UP000041595">
    <property type="component" value="Unassembled WGS sequence"/>
</dbReference>
<dbReference type="SUPFAM" id="SSF159664">
    <property type="entry name" value="CobE/GbiG C-terminal domain-like"/>
    <property type="match status" value="1"/>
</dbReference>
<evidence type="ECO:0000313" key="4">
    <source>
        <dbReference type="EMBL" id="CNK84103.1"/>
    </source>
</evidence>
<dbReference type="InterPro" id="IPR038029">
    <property type="entry name" value="GbiG_N_sf"/>
</dbReference>
<dbReference type="Pfam" id="PF01890">
    <property type="entry name" value="CbiG_C"/>
    <property type="match status" value="1"/>
</dbReference>
<proteinExistence type="predicted"/>
<dbReference type="Gene3D" id="3.40.50.11220">
    <property type="match status" value="1"/>
</dbReference>
<dbReference type="GO" id="GO:0009236">
    <property type="term" value="P:cobalamin biosynthetic process"/>
    <property type="evidence" value="ECO:0007669"/>
    <property type="project" value="InterPro"/>
</dbReference>
<feature type="domain" description="CobE/GbiG C-terminal" evidence="1">
    <location>
        <begin position="260"/>
        <end position="376"/>
    </location>
</feature>
<dbReference type="NCBIfam" id="NF004463">
    <property type="entry name" value="PRK05788.1-1"/>
    <property type="match status" value="1"/>
</dbReference>
<dbReference type="PANTHER" id="PTHR37477:SF1">
    <property type="entry name" value="COBALT-PRECORRIN-5A HYDROLASE"/>
    <property type="match status" value="1"/>
</dbReference>